<dbReference type="Pfam" id="PF16571">
    <property type="entry name" value="FBP_C"/>
    <property type="match status" value="1"/>
</dbReference>
<dbReference type="AlphaFoldDB" id="A0A7K1LK85"/>
<feature type="domain" description="Elongation factor G-binding protein C-terminal treble-clef zinc-finger" evidence="1">
    <location>
        <begin position="8"/>
        <end position="161"/>
    </location>
</feature>
<dbReference type="Proteomes" id="UP000462152">
    <property type="component" value="Unassembled WGS sequence"/>
</dbReference>
<comment type="caution">
    <text evidence="2">The sequence shown here is derived from an EMBL/GenBank/DDBJ whole genome shotgun (WGS) entry which is preliminary data.</text>
</comment>
<evidence type="ECO:0000313" key="3">
    <source>
        <dbReference type="Proteomes" id="UP000462152"/>
    </source>
</evidence>
<accession>A0A7K1LK85</accession>
<evidence type="ECO:0000259" key="1">
    <source>
        <dbReference type="Pfam" id="PF16571"/>
    </source>
</evidence>
<protein>
    <submittedName>
        <fullName evidence="2">FBP domain-containing protein</fullName>
    </submittedName>
</protein>
<keyword evidence="3" id="KW-1185">Reference proteome</keyword>
<dbReference type="OrthoDB" id="4171838at2"/>
<gene>
    <name evidence="2" type="ORF">GMA10_10355</name>
</gene>
<dbReference type="InterPro" id="IPR032330">
    <property type="entry name" value="EF-G-binding_C"/>
</dbReference>
<reference evidence="2 3" key="1">
    <citation type="submission" date="2019-12" db="EMBL/GenBank/DDBJ databases">
        <authorList>
            <person name="Li J."/>
            <person name="Shi Y."/>
            <person name="Xu G."/>
            <person name="Xiao D."/>
            <person name="Ran X."/>
        </authorList>
    </citation>
    <scope>NUCLEOTIDE SEQUENCE [LARGE SCALE GENOMIC DNA]</scope>
    <source>
        <strain evidence="2 3">JCM 15915</strain>
    </source>
</reference>
<dbReference type="EMBL" id="WOGT01000007">
    <property type="protein sequence ID" value="MUN55608.1"/>
    <property type="molecule type" value="Genomic_DNA"/>
</dbReference>
<proteinExistence type="predicted"/>
<evidence type="ECO:0000313" key="2">
    <source>
        <dbReference type="EMBL" id="MUN55608.1"/>
    </source>
</evidence>
<sequence>MQQHSEKEIRKSFINCSKGAAQRLNVPKGLAETDWDSEIFLGWIDPKAPQNAYVVAETENGLGGLVLQKNDQKTRGGAQMCQLCMTLHPGSGVSMFSIQRSKSTKEHYNSIGTYICSDLKCSDYTWGKKKPEGVRQMEETLTPEERAERTRRNVEGLIERVSEKMK</sequence>
<name>A0A7K1LK85_9MICC</name>
<dbReference type="RefSeq" id="WP_129316477.1">
    <property type="nucleotide sequence ID" value="NZ_NOIQ01000032.1"/>
</dbReference>
<organism evidence="2 3">
    <name type="scientific">Rothia koreensis</name>
    <dbReference type="NCBI Taxonomy" id="592378"/>
    <lineage>
        <taxon>Bacteria</taxon>
        <taxon>Bacillati</taxon>
        <taxon>Actinomycetota</taxon>
        <taxon>Actinomycetes</taxon>
        <taxon>Micrococcales</taxon>
        <taxon>Micrococcaceae</taxon>
        <taxon>Rothia</taxon>
    </lineage>
</organism>